<organism evidence="2 3">
    <name type="scientific">Paraburkholderia dipogonis</name>
    <dbReference type="NCBI Taxonomy" id="1211383"/>
    <lineage>
        <taxon>Bacteria</taxon>
        <taxon>Pseudomonadati</taxon>
        <taxon>Pseudomonadota</taxon>
        <taxon>Betaproteobacteria</taxon>
        <taxon>Burkholderiales</taxon>
        <taxon>Burkholderiaceae</taxon>
        <taxon>Paraburkholderia</taxon>
    </lineage>
</organism>
<dbReference type="InterPro" id="IPR025979">
    <property type="entry name" value="ChrR-like_cupin_dom"/>
</dbReference>
<feature type="domain" description="ChrR-like cupin" evidence="1">
    <location>
        <begin position="23"/>
        <end position="122"/>
    </location>
</feature>
<comment type="caution">
    <text evidence="2">The sequence shown here is derived from an EMBL/GenBank/DDBJ whole genome shotgun (WGS) entry which is preliminary data.</text>
</comment>
<evidence type="ECO:0000259" key="1">
    <source>
        <dbReference type="Pfam" id="PF12973"/>
    </source>
</evidence>
<protein>
    <submittedName>
        <fullName evidence="2">Cupin domain-containing protein</fullName>
    </submittedName>
</protein>
<dbReference type="AlphaFoldDB" id="A0A4Y8MUG5"/>
<dbReference type="RefSeq" id="WP_134464011.1">
    <property type="nucleotide sequence ID" value="NZ_JBHMFL010000050.1"/>
</dbReference>
<evidence type="ECO:0000313" key="2">
    <source>
        <dbReference type="EMBL" id="TFE41186.1"/>
    </source>
</evidence>
<proteinExistence type="predicted"/>
<reference evidence="2 3" key="1">
    <citation type="submission" date="2019-03" db="EMBL/GenBank/DDBJ databases">
        <title>Complete Genome Sequence of Paraburkholderia dipogonis ICMP 19430T, a Nitrogen-fixing Symbiont of the South African Invasive Legume Dipogon lignosus in New Zealand.</title>
        <authorList>
            <person name="De Meyer S.E."/>
        </authorList>
    </citation>
    <scope>NUCLEOTIDE SEQUENCE [LARGE SCALE GENOMIC DNA]</scope>
    <source>
        <strain evidence="2 3">ICMP 19430</strain>
    </source>
</reference>
<sequence length="131" mass="13868">MNSSKITGMPAVGFTALAGRRHYKIHDDDWRPLQIGGTDIPGYFWIPLSDDEEGAWSSYWMKVAPGAQGPAHRHDTTELIVVVEGVFTDSDGVSFQPGDALTYAAGSSHASSSASGCVVLVVARTGSSLVD</sequence>
<dbReference type="InterPro" id="IPR011051">
    <property type="entry name" value="RmlC_Cupin_sf"/>
</dbReference>
<name>A0A4Y8MUG5_9BURK</name>
<dbReference type="EMBL" id="SNVI01000002">
    <property type="protein sequence ID" value="TFE41186.1"/>
    <property type="molecule type" value="Genomic_DNA"/>
</dbReference>
<dbReference type="InterPro" id="IPR014710">
    <property type="entry name" value="RmlC-like_jellyroll"/>
</dbReference>
<dbReference type="Proteomes" id="UP000297385">
    <property type="component" value="Unassembled WGS sequence"/>
</dbReference>
<gene>
    <name evidence="2" type="ORF">E2553_31375</name>
</gene>
<evidence type="ECO:0000313" key="3">
    <source>
        <dbReference type="Proteomes" id="UP000297385"/>
    </source>
</evidence>
<dbReference type="Gene3D" id="2.60.120.10">
    <property type="entry name" value="Jelly Rolls"/>
    <property type="match status" value="1"/>
</dbReference>
<dbReference type="GeneID" id="97309050"/>
<dbReference type="Pfam" id="PF12973">
    <property type="entry name" value="Cupin_7"/>
    <property type="match status" value="1"/>
</dbReference>
<accession>A0A4Y8MUG5</accession>
<dbReference type="SUPFAM" id="SSF51182">
    <property type="entry name" value="RmlC-like cupins"/>
    <property type="match status" value="1"/>
</dbReference>